<dbReference type="Proteomes" id="UP000325081">
    <property type="component" value="Unassembled WGS sequence"/>
</dbReference>
<reference evidence="2" key="1">
    <citation type="journal article" date="2019" name="Curr. Biol.">
        <title>Genome Sequence of Striga asiatica Provides Insight into the Evolution of Plant Parasitism.</title>
        <authorList>
            <person name="Yoshida S."/>
            <person name="Kim S."/>
            <person name="Wafula E.K."/>
            <person name="Tanskanen J."/>
            <person name="Kim Y.M."/>
            <person name="Honaas L."/>
            <person name="Yang Z."/>
            <person name="Spallek T."/>
            <person name="Conn C.E."/>
            <person name="Ichihashi Y."/>
            <person name="Cheong K."/>
            <person name="Cui S."/>
            <person name="Der J.P."/>
            <person name="Gundlach H."/>
            <person name="Jiao Y."/>
            <person name="Hori C."/>
            <person name="Ishida J.K."/>
            <person name="Kasahara H."/>
            <person name="Kiba T."/>
            <person name="Kim M.S."/>
            <person name="Koo N."/>
            <person name="Laohavisit A."/>
            <person name="Lee Y.H."/>
            <person name="Lumba S."/>
            <person name="McCourt P."/>
            <person name="Mortimer J.C."/>
            <person name="Mutuku J.M."/>
            <person name="Nomura T."/>
            <person name="Sasaki-Sekimoto Y."/>
            <person name="Seto Y."/>
            <person name="Wang Y."/>
            <person name="Wakatake T."/>
            <person name="Sakakibara H."/>
            <person name="Demura T."/>
            <person name="Yamaguchi S."/>
            <person name="Yoneyama K."/>
            <person name="Manabe R.I."/>
            <person name="Nelson D.C."/>
            <person name="Schulman A.H."/>
            <person name="Timko M.P."/>
            <person name="dePamphilis C.W."/>
            <person name="Choi D."/>
            <person name="Shirasu K."/>
        </authorList>
    </citation>
    <scope>NUCLEOTIDE SEQUENCE [LARGE SCALE GENOMIC DNA]</scope>
    <source>
        <strain evidence="2">cv. UVA1</strain>
    </source>
</reference>
<protein>
    <submittedName>
        <fullName evidence="1">IMP dehydrogenase/GMP reductase</fullName>
    </submittedName>
</protein>
<evidence type="ECO:0000313" key="1">
    <source>
        <dbReference type="EMBL" id="GER29374.1"/>
    </source>
</evidence>
<organism evidence="1 2">
    <name type="scientific">Striga asiatica</name>
    <name type="common">Asiatic witchweed</name>
    <name type="synonym">Buchnera asiatica</name>
    <dbReference type="NCBI Taxonomy" id="4170"/>
    <lineage>
        <taxon>Eukaryota</taxon>
        <taxon>Viridiplantae</taxon>
        <taxon>Streptophyta</taxon>
        <taxon>Embryophyta</taxon>
        <taxon>Tracheophyta</taxon>
        <taxon>Spermatophyta</taxon>
        <taxon>Magnoliopsida</taxon>
        <taxon>eudicotyledons</taxon>
        <taxon>Gunneridae</taxon>
        <taxon>Pentapetalae</taxon>
        <taxon>asterids</taxon>
        <taxon>lamiids</taxon>
        <taxon>Lamiales</taxon>
        <taxon>Orobanchaceae</taxon>
        <taxon>Buchnereae</taxon>
        <taxon>Striga</taxon>
    </lineage>
</organism>
<dbReference type="EMBL" id="BKCP01003780">
    <property type="protein sequence ID" value="GER29374.1"/>
    <property type="molecule type" value="Genomic_DNA"/>
</dbReference>
<evidence type="ECO:0000313" key="2">
    <source>
        <dbReference type="Proteomes" id="UP000325081"/>
    </source>
</evidence>
<name>A0A5A7P9W8_STRAF</name>
<sequence>MPYGEDVHVTCPRTLYYGWLQYRDICEPYMPACVLRQVGMVQTIPPTILHPTKGTRSQGKHNYKLDFPSISASDGWKTFLIGGCLNILSYTPVTLDDSGATHTGYMDWYQKYSHPFVLPPERRNIETTNATTCLVPISWVNKFRDAANEAIAIAMEADPVRAETVKETVEGLMANFHTFRR</sequence>
<dbReference type="OrthoDB" id="900476at2759"/>
<keyword evidence="2" id="KW-1185">Reference proteome</keyword>
<gene>
    <name evidence="1" type="ORF">STAS_05234</name>
</gene>
<proteinExistence type="predicted"/>
<comment type="caution">
    <text evidence="1">The sequence shown here is derived from an EMBL/GenBank/DDBJ whole genome shotgun (WGS) entry which is preliminary data.</text>
</comment>
<accession>A0A5A7P9W8</accession>
<dbReference type="AlphaFoldDB" id="A0A5A7P9W8"/>